<accession>A0A1V6PHH0</accession>
<protein>
    <submittedName>
        <fullName evidence="1">Uncharacterized protein</fullName>
    </submittedName>
</protein>
<dbReference type="AlphaFoldDB" id="A0A1V6PHH0"/>
<name>A0A1V6PHH0_9EURO</name>
<proteinExistence type="predicted"/>
<gene>
    <name evidence="1" type="ORF">PENANT_c127G00872</name>
</gene>
<dbReference type="STRING" id="416450.A0A1V6PHH0"/>
<reference evidence="2" key="1">
    <citation type="journal article" date="2017" name="Nat. Microbiol.">
        <title>Global analysis of biosynthetic gene clusters reveals vast potential of secondary metabolite production in Penicillium species.</title>
        <authorList>
            <person name="Nielsen J.C."/>
            <person name="Grijseels S."/>
            <person name="Prigent S."/>
            <person name="Ji B."/>
            <person name="Dainat J."/>
            <person name="Nielsen K.F."/>
            <person name="Frisvad J.C."/>
            <person name="Workman M."/>
            <person name="Nielsen J."/>
        </authorList>
    </citation>
    <scope>NUCLEOTIDE SEQUENCE [LARGE SCALE GENOMIC DNA]</scope>
    <source>
        <strain evidence="2">IBT 31811</strain>
    </source>
</reference>
<evidence type="ECO:0000313" key="2">
    <source>
        <dbReference type="Proteomes" id="UP000191672"/>
    </source>
</evidence>
<comment type="caution">
    <text evidence="1">The sequence shown here is derived from an EMBL/GenBank/DDBJ whole genome shotgun (WGS) entry which is preliminary data.</text>
</comment>
<dbReference type="EMBL" id="MDYN01000127">
    <property type="protein sequence ID" value="OQD76283.1"/>
    <property type="molecule type" value="Genomic_DNA"/>
</dbReference>
<evidence type="ECO:0000313" key="1">
    <source>
        <dbReference type="EMBL" id="OQD76283.1"/>
    </source>
</evidence>
<keyword evidence="2" id="KW-1185">Reference proteome</keyword>
<dbReference type="Proteomes" id="UP000191672">
    <property type="component" value="Unassembled WGS sequence"/>
</dbReference>
<sequence>MIYLCPERGASMYSVVCILPSIPDVGHESTALSFVGNLTGFVNVSLVYKTTFTRPASLDEDWVFAESKLRTAIVYFILASCYDVDYGLPCDRDIDHEFGEIELPATKSLWEAIDEISWYKILDLAISGQDRAHPVESSETRLNYTNLVELNKFHSGPECRATMECDLGLKYQVEKWYKEMDELGMLVSLCSVMSD</sequence>
<organism evidence="1 2">
    <name type="scientific">Penicillium antarcticum</name>
    <dbReference type="NCBI Taxonomy" id="416450"/>
    <lineage>
        <taxon>Eukaryota</taxon>
        <taxon>Fungi</taxon>
        <taxon>Dikarya</taxon>
        <taxon>Ascomycota</taxon>
        <taxon>Pezizomycotina</taxon>
        <taxon>Eurotiomycetes</taxon>
        <taxon>Eurotiomycetidae</taxon>
        <taxon>Eurotiales</taxon>
        <taxon>Aspergillaceae</taxon>
        <taxon>Penicillium</taxon>
    </lineage>
</organism>